<reference evidence="3" key="1">
    <citation type="journal article" date="2015" name="Nature">
        <title>Complex archaea that bridge the gap between prokaryotes and eukaryotes.</title>
        <authorList>
            <person name="Spang A."/>
            <person name="Saw J.H."/>
            <person name="Jorgensen S.L."/>
            <person name="Zaremba-Niedzwiedzka K."/>
            <person name="Martijn J."/>
            <person name="Lind A.E."/>
            <person name="van Eijk R."/>
            <person name="Schleper C."/>
            <person name="Guy L."/>
            <person name="Ettema T.J."/>
        </authorList>
    </citation>
    <scope>NUCLEOTIDE SEQUENCE</scope>
</reference>
<feature type="transmembrane region" description="Helical" evidence="1">
    <location>
        <begin position="45"/>
        <end position="70"/>
    </location>
</feature>
<evidence type="ECO:0000259" key="2">
    <source>
        <dbReference type="Pfam" id="PF03703"/>
    </source>
</evidence>
<dbReference type="EMBL" id="LAZR01000085">
    <property type="protein sequence ID" value="KKN93544.1"/>
    <property type="molecule type" value="Genomic_DNA"/>
</dbReference>
<comment type="caution">
    <text evidence="3">The sequence shown here is derived from an EMBL/GenBank/DDBJ whole genome shotgun (WGS) entry which is preliminary data.</text>
</comment>
<proteinExistence type="predicted"/>
<dbReference type="InterPro" id="IPR005182">
    <property type="entry name" value="YdbS-like_PH"/>
</dbReference>
<name>A0A0F9UPH3_9ZZZZ</name>
<keyword evidence="1" id="KW-0472">Membrane</keyword>
<feature type="transmembrane region" description="Helical" evidence="1">
    <location>
        <begin position="12"/>
        <end position="39"/>
    </location>
</feature>
<dbReference type="AlphaFoldDB" id="A0A0F9UPH3"/>
<feature type="domain" description="YdbS-like PH" evidence="2">
    <location>
        <begin position="74"/>
        <end position="155"/>
    </location>
</feature>
<gene>
    <name evidence="3" type="ORF">LCGC14_0197330</name>
</gene>
<evidence type="ECO:0000313" key="3">
    <source>
        <dbReference type="EMBL" id="KKN93544.1"/>
    </source>
</evidence>
<dbReference type="Pfam" id="PF03703">
    <property type="entry name" value="bPH_2"/>
    <property type="match status" value="1"/>
</dbReference>
<protein>
    <recommendedName>
        <fullName evidence="2">YdbS-like PH domain-containing protein</fullName>
    </recommendedName>
</protein>
<dbReference type="PANTHER" id="PTHR34473:SF2">
    <property type="entry name" value="UPF0699 TRANSMEMBRANE PROTEIN YDBT"/>
    <property type="match status" value="1"/>
</dbReference>
<evidence type="ECO:0000256" key="1">
    <source>
        <dbReference type="SAM" id="Phobius"/>
    </source>
</evidence>
<sequence length="167" mass="19473">MQQLHPKAKWLFFWSYIVGLTFIFVPLSVYVFLAIFSLYKFGVSYIFMILIPFLFLGFSGFFVIFLYFWATWTYRNYKYQLTEDTVKIEKGVIAKHYVSIPYERVQNVDIHRGLVARLLGLSSLKIQTAGYSGYILSEGLLPGLDPQIAEQLREELIRKMKGTKQGL</sequence>
<keyword evidence="1" id="KW-1133">Transmembrane helix</keyword>
<keyword evidence="1" id="KW-0812">Transmembrane</keyword>
<accession>A0A0F9UPH3</accession>
<dbReference type="PANTHER" id="PTHR34473">
    <property type="entry name" value="UPF0699 TRANSMEMBRANE PROTEIN YDBS"/>
    <property type="match status" value="1"/>
</dbReference>
<organism evidence="3">
    <name type="scientific">marine sediment metagenome</name>
    <dbReference type="NCBI Taxonomy" id="412755"/>
    <lineage>
        <taxon>unclassified sequences</taxon>
        <taxon>metagenomes</taxon>
        <taxon>ecological metagenomes</taxon>
    </lineage>
</organism>